<dbReference type="AlphaFoldDB" id="A0A0E0EY54"/>
<proteinExistence type="predicted"/>
<evidence type="ECO:0000313" key="2">
    <source>
        <dbReference type="Proteomes" id="UP000008021"/>
    </source>
</evidence>
<protein>
    <submittedName>
        <fullName evidence="1">Uncharacterized protein</fullName>
    </submittedName>
</protein>
<sequence>MEHFARGADAVMGVLSPAARRPRELTKQKNQCELSPPVFELEVLDQKTYQRQEFMPIKQGSGNRWQALRRQRWSGTRVLK</sequence>
<reference evidence="1" key="2">
    <citation type="submission" date="2018-05" db="EMBL/GenBank/DDBJ databases">
        <title>OmerRS3 (Oryza meridionalis Reference Sequence Version 3).</title>
        <authorList>
            <person name="Zhang J."/>
            <person name="Kudrna D."/>
            <person name="Lee S."/>
            <person name="Talag J."/>
            <person name="Welchert J."/>
            <person name="Wing R.A."/>
        </authorList>
    </citation>
    <scope>NUCLEOTIDE SEQUENCE [LARGE SCALE GENOMIC DNA]</scope>
    <source>
        <strain evidence="1">cv. OR44</strain>
    </source>
</reference>
<dbReference type="Proteomes" id="UP000008021">
    <property type="component" value="Chromosome 10"/>
</dbReference>
<dbReference type="EnsemblPlants" id="OMERI10G08090.1">
    <property type="protein sequence ID" value="OMERI10G08090.1"/>
    <property type="gene ID" value="OMERI10G08090"/>
</dbReference>
<organism evidence="1">
    <name type="scientific">Oryza meridionalis</name>
    <dbReference type="NCBI Taxonomy" id="40149"/>
    <lineage>
        <taxon>Eukaryota</taxon>
        <taxon>Viridiplantae</taxon>
        <taxon>Streptophyta</taxon>
        <taxon>Embryophyta</taxon>
        <taxon>Tracheophyta</taxon>
        <taxon>Spermatophyta</taxon>
        <taxon>Magnoliopsida</taxon>
        <taxon>Liliopsida</taxon>
        <taxon>Poales</taxon>
        <taxon>Poaceae</taxon>
        <taxon>BOP clade</taxon>
        <taxon>Oryzoideae</taxon>
        <taxon>Oryzeae</taxon>
        <taxon>Oryzinae</taxon>
        <taxon>Oryza</taxon>
    </lineage>
</organism>
<dbReference type="Gramene" id="OMERI10G08090.1">
    <property type="protein sequence ID" value="OMERI10G08090.1"/>
    <property type="gene ID" value="OMERI10G08090"/>
</dbReference>
<accession>A0A0E0EY54</accession>
<keyword evidence="2" id="KW-1185">Reference proteome</keyword>
<dbReference type="HOGENOM" id="CLU_2593822_0_0_1"/>
<evidence type="ECO:0000313" key="1">
    <source>
        <dbReference type="EnsemblPlants" id="OMERI10G08090.1"/>
    </source>
</evidence>
<name>A0A0E0EY54_9ORYZ</name>
<reference evidence="1" key="1">
    <citation type="submission" date="2015-04" db="UniProtKB">
        <authorList>
            <consortium name="EnsemblPlants"/>
        </authorList>
    </citation>
    <scope>IDENTIFICATION</scope>
</reference>